<protein>
    <recommendedName>
        <fullName evidence="1">Ig-like domain-containing protein</fullName>
    </recommendedName>
</protein>
<proteinExistence type="predicted"/>
<accession>A0A8J4WSR4</accession>
<dbReference type="OrthoDB" id="6251461at2759"/>
<organism evidence="2 3">
    <name type="scientific">Paragonimus heterotremus</name>
    <dbReference type="NCBI Taxonomy" id="100268"/>
    <lineage>
        <taxon>Eukaryota</taxon>
        <taxon>Metazoa</taxon>
        <taxon>Spiralia</taxon>
        <taxon>Lophotrochozoa</taxon>
        <taxon>Platyhelminthes</taxon>
        <taxon>Trematoda</taxon>
        <taxon>Digenea</taxon>
        <taxon>Plagiorchiida</taxon>
        <taxon>Troglotremata</taxon>
        <taxon>Troglotrematidae</taxon>
        <taxon>Paragonimus</taxon>
    </lineage>
</organism>
<gene>
    <name evidence="2" type="ORF">PHET_08923</name>
</gene>
<feature type="domain" description="Ig-like" evidence="1">
    <location>
        <begin position="1353"/>
        <end position="1483"/>
    </location>
</feature>
<evidence type="ECO:0000313" key="3">
    <source>
        <dbReference type="Proteomes" id="UP000748531"/>
    </source>
</evidence>
<dbReference type="EMBL" id="LUCH01017423">
    <property type="protein sequence ID" value="KAF5395002.1"/>
    <property type="molecule type" value="Genomic_DNA"/>
</dbReference>
<evidence type="ECO:0000259" key="1">
    <source>
        <dbReference type="PROSITE" id="PS50835"/>
    </source>
</evidence>
<name>A0A8J4WSR4_9TREM</name>
<dbReference type="InterPro" id="IPR007110">
    <property type="entry name" value="Ig-like_dom"/>
</dbReference>
<feature type="domain" description="Ig-like" evidence="1">
    <location>
        <begin position="687"/>
        <end position="764"/>
    </location>
</feature>
<dbReference type="Proteomes" id="UP000748531">
    <property type="component" value="Unassembled WGS sequence"/>
</dbReference>
<dbReference type="PROSITE" id="PS50835">
    <property type="entry name" value="IG_LIKE"/>
    <property type="match status" value="2"/>
</dbReference>
<keyword evidence="3" id="KW-1185">Reference proteome</keyword>
<evidence type="ECO:0000313" key="2">
    <source>
        <dbReference type="EMBL" id="KAF5395002.1"/>
    </source>
</evidence>
<sequence length="1831" mass="208948">MYIKQVSDQVNYTISKLEVLDAAIHNVKLIIKQPPSSSIRAAQFHCQYTGFVGNLESLLIYSPNDAVYHVVARNEAGMSAYTNVVDVQINWLEVSPQLSRGKLYCLVQPKSSPIVTERVVSQLPPQNDIIAIGAPIPGMPLMTDCPSAPTISVKPDLDARLPVQGSRLEIICEASATSKRLPLKLFYLTTKFSIIVCANDDNSHGDRTTTLVEQEQSCNTVSPGDVACNDTTVSNQISNIYYHSTCLIKQQQNGNPPYRQIRLTVTKLRPVDFHAKTFCKTLDLYSDTTESTDSGSHLYTPVNTIRFQMPPQIIEFHFNSDSQIWVCDIMAFPNLQSGSVKVLHAEPSWLRRQLDLFSTEKDSDQPGLKHSHLLPDLSQLNIYPYFTRLLFQPAYRIPGGLRRGEAHLRCSLNHVYRDLLTVITTGLVVEEPVMEFPEITVSGGVSYQDCEFLTKTSIQQVSVHRQIKTTWLQYDVSLVVFVLMQRVGSKWVQTNEDKQIRSRLFGPWAMTTRSRVNIVPLTSRGVNFLLTLPIAPNVEFDTGEYYCSARTTNGTWIIGPIITHRIVGDFKQMALGYRLFEVDKVWRRNLRNVSVGDTILTRCLAWTTRPSERKILEMSITIGQNHTTDKIVINDNANSSTSIIKSIDLYRKVDYEGFLEDGECFVFDGVIKQRATLPGPKAVCKAPELIWTPERKFYTTADVLTCETRGGCKNAQLKWNWAAGPIPQLLAEDDTASSRITSPNSTLALRQLIRGGSYVFRCTAVCNCPNEHIRTAVLATIFLSTRDRLDPMEDPINIPGDEDASRPCTLDLKLEGKFDDFGEEMERTFSDRVQDTTDGLDDKLMSVREDALHRNLEQTETSISWGHIDSTDILSSSQGGSASSDEVRRYPFSKQQLLAQHRTDDTLYKDSVDELLFKPSVQPQLPTLEFGVSTYSAPSQLQLTDKYELTDDQFLRRLDKSRSEEVLGGRKPQAPPIYSLVEQFKESRDKHTQQITARYGAEGMTGDHSEEMHVLRPKESVPDEILREQMLIYQIQPTHDVFSRRDSKQFPFFSSIPTDITEADEALEQSRRAKRKTDRLVLGEALSDRSMTRERFESDRAVTLSDKRRLPPTLNFEDSSLAQQRFIDGGRLRRGRLEEKQSPQLQLVEKNRTILKRRGLFEDKYPTLYHDSLRSDKRGKHELVQPPEKQITSRSFELDQLSVREMTASPHVSRMREYDYFTAGDPLSSPWVKSKWLAYATKHRFRWAEAPSGMPVQSSLRDPSAARLSDLVISDRDTQRSRKAWWQKFASLQMTHTPSSKTLTDTEYLWLNARAKQLWKTQLTTWKNYLTELQNNLHYERHSKTTGTRQSSPKNWSTDEVVLSAYLVIPPAVVTVRCPHLTNDIHVGYIPTKVTWIRKPACDNMNLSELKEELVQFEFLKRDIRMFSTRNGLRNRLYIYPPYKWSDSHTLDITRVEKDDYGFYACITSLESRGSQPSVVNVTKVTSHPLCIMIPISRPNITIERLENTNETNNEKCYGMGEALAVRCETMSYKMFCELGDRMANGHRVVNTVIRAYVHVKLDTGFYHAIQIDQPILTNDSTNPQAEKLVRTWRLHTGHIHQQAYVTCSVRPKLIQPAFACPMYWNLLEQYFESQYQHRLERYSVPVTMCIQQFGPLIEIVPNILGTAFLSLNPGQLLTCNSKHYKNVLPKFFIYPLLPSRVQTALKFGVSNITKWLDANRGAVNWFNQTGPSRVRVFIPANVTGLFFASCTVYEMNVSENVVLSIASTKRVVATHLDIWDTCLLVSIAAFVGLCKLFKYIKTGLRARARIMHHRSERLNYSRTRRVVDCE</sequence>
<comment type="caution">
    <text evidence="2">The sequence shown here is derived from an EMBL/GenBank/DDBJ whole genome shotgun (WGS) entry which is preliminary data.</text>
</comment>
<reference evidence="2" key="1">
    <citation type="submission" date="2019-05" db="EMBL/GenBank/DDBJ databases">
        <title>Annotation for the trematode Paragonimus heterotremus.</title>
        <authorList>
            <person name="Choi Y.-J."/>
        </authorList>
    </citation>
    <scope>NUCLEOTIDE SEQUENCE</scope>
    <source>
        <strain evidence="2">LC</strain>
    </source>
</reference>